<comment type="caution">
    <text evidence="6">The sequence shown here is derived from an EMBL/GenBank/DDBJ whole genome shotgun (WGS) entry which is preliminary data.</text>
</comment>
<name>A0A2W2E194_9ACTN</name>
<dbReference type="InterPro" id="IPR017871">
    <property type="entry name" value="ABC_transporter-like_CS"/>
</dbReference>
<keyword evidence="4" id="KW-0472">Membrane</keyword>
<evidence type="ECO:0000256" key="4">
    <source>
        <dbReference type="SAM" id="Phobius"/>
    </source>
</evidence>
<keyword evidence="1" id="KW-0547">Nucleotide-binding</keyword>
<dbReference type="AlphaFoldDB" id="A0A2W2E194"/>
<dbReference type="OrthoDB" id="9806127at2"/>
<evidence type="ECO:0000256" key="1">
    <source>
        <dbReference type="ARBA" id="ARBA00022741"/>
    </source>
</evidence>
<evidence type="ECO:0000259" key="5">
    <source>
        <dbReference type="PROSITE" id="PS50893"/>
    </source>
</evidence>
<dbReference type="Proteomes" id="UP000248924">
    <property type="component" value="Unassembled WGS sequence"/>
</dbReference>
<dbReference type="PANTHER" id="PTHR24221:SF654">
    <property type="entry name" value="ATP-BINDING CASSETTE SUB-FAMILY B MEMBER 6"/>
    <property type="match status" value="1"/>
</dbReference>
<keyword evidence="2 6" id="KW-0067">ATP-binding</keyword>
<dbReference type="InterPro" id="IPR027417">
    <property type="entry name" value="P-loop_NTPase"/>
</dbReference>
<keyword evidence="7" id="KW-1185">Reference proteome</keyword>
<dbReference type="Gene3D" id="3.40.50.300">
    <property type="entry name" value="P-loop containing nucleotide triphosphate hydrolases"/>
    <property type="match status" value="1"/>
</dbReference>
<dbReference type="EMBL" id="POTY01000082">
    <property type="protein sequence ID" value="PZG17752.1"/>
    <property type="molecule type" value="Genomic_DNA"/>
</dbReference>
<organism evidence="6 7">
    <name type="scientific">Micromonospora craterilacus</name>
    <dbReference type="NCBI Taxonomy" id="1655439"/>
    <lineage>
        <taxon>Bacteria</taxon>
        <taxon>Bacillati</taxon>
        <taxon>Actinomycetota</taxon>
        <taxon>Actinomycetes</taxon>
        <taxon>Micromonosporales</taxon>
        <taxon>Micromonosporaceae</taxon>
        <taxon>Micromonospora</taxon>
    </lineage>
</organism>
<dbReference type="PROSITE" id="PS00211">
    <property type="entry name" value="ABC_TRANSPORTER_1"/>
    <property type="match status" value="1"/>
</dbReference>
<dbReference type="GO" id="GO:0016887">
    <property type="term" value="F:ATP hydrolysis activity"/>
    <property type="evidence" value="ECO:0007669"/>
    <property type="project" value="InterPro"/>
</dbReference>
<dbReference type="PROSITE" id="PS50893">
    <property type="entry name" value="ABC_TRANSPORTER_2"/>
    <property type="match status" value="1"/>
</dbReference>
<gene>
    <name evidence="6" type="ORF">C1I95_14895</name>
</gene>
<feature type="transmembrane region" description="Helical" evidence="4">
    <location>
        <begin position="205"/>
        <end position="226"/>
    </location>
</feature>
<reference evidence="6 7" key="1">
    <citation type="submission" date="2018-01" db="EMBL/GenBank/DDBJ databases">
        <title>Draft genome sequence of Jishengella sp. NA12.</title>
        <authorList>
            <person name="Sahin N."/>
            <person name="Ay H."/>
            <person name="Saygin H."/>
        </authorList>
    </citation>
    <scope>NUCLEOTIDE SEQUENCE [LARGE SCALE GENOMIC DNA]</scope>
    <source>
        <strain evidence="6 7">NA12</strain>
    </source>
</reference>
<evidence type="ECO:0000256" key="3">
    <source>
        <dbReference type="SAM" id="MobiDB-lite"/>
    </source>
</evidence>
<dbReference type="SMART" id="SM00382">
    <property type="entry name" value="AAA"/>
    <property type="match status" value="1"/>
</dbReference>
<evidence type="ECO:0000313" key="7">
    <source>
        <dbReference type="Proteomes" id="UP000248924"/>
    </source>
</evidence>
<feature type="region of interest" description="Disordered" evidence="3">
    <location>
        <begin position="579"/>
        <end position="599"/>
    </location>
</feature>
<evidence type="ECO:0000313" key="6">
    <source>
        <dbReference type="EMBL" id="PZG17752.1"/>
    </source>
</evidence>
<keyword evidence="4" id="KW-0812">Transmembrane</keyword>
<dbReference type="GO" id="GO:0034040">
    <property type="term" value="F:ATPase-coupled lipid transmembrane transporter activity"/>
    <property type="evidence" value="ECO:0007669"/>
    <property type="project" value="TreeGrafter"/>
</dbReference>
<dbReference type="Pfam" id="PF00005">
    <property type="entry name" value="ABC_tran"/>
    <property type="match status" value="1"/>
</dbReference>
<dbReference type="InterPro" id="IPR003439">
    <property type="entry name" value="ABC_transporter-like_ATP-bd"/>
</dbReference>
<dbReference type="GO" id="GO:0005524">
    <property type="term" value="F:ATP binding"/>
    <property type="evidence" value="ECO:0007669"/>
    <property type="project" value="UniProtKB-KW"/>
</dbReference>
<dbReference type="InterPro" id="IPR003593">
    <property type="entry name" value="AAA+_ATPase"/>
</dbReference>
<dbReference type="InterPro" id="IPR039421">
    <property type="entry name" value="Type_1_exporter"/>
</dbReference>
<keyword evidence="4" id="KW-1133">Transmembrane helix</keyword>
<dbReference type="PANTHER" id="PTHR24221">
    <property type="entry name" value="ATP-BINDING CASSETTE SUB-FAMILY B"/>
    <property type="match status" value="1"/>
</dbReference>
<accession>A0A2W2E194</accession>
<sequence length="599" mass="63384">MSVMLDRLASGGDELPLLAAAFGCFLVQQVLAPFQPALGEAIARRVDRRCLHRLLAVSFRRAPIPALEDPGTLDKLADIRAAFDGDLPTPGRAVAGALALVARYSQLVGAVVLVAVVLGAPAAVAVGVSALVVRFGQRGSLGRFAALWDGLAGARRRVLYLRRLAAGPEAAKEIRVLGLRGWLSERHRQASEEYLGPLWAGRRRLLAAPFLGYAAVGLAGAAYALVELARAGAGGTLTVLQLAIGAQAVLIPIRFGVYFPESDVQTQFGVQAYRALADLEARVERVSPPGAGTDPVAGAGVAARTQLVARPVAASPRGEIRFQDVHFAYPGGSPVFAGLDLTLPAGRSTALVGLNGAGKTTLVKLLAGFYRPDQGTISIDGRDLRELDGDSWHRQLAVIFQNFIRYELTAAENIGLGAPGRRGDLAAVRDAARQASVLDVLDDLPAGLATPLYSRHTGGQDLSGGQWQRVALARALFAVRAGASVLVLDEPTAHLDVRAEADFYHRFLETTAGLTSLVISHRFSTVRRADHIAVLERGRVVEYGDHDGLLASGGRYAEMFALQARHFVDLAGGGAEPYRSVGARRSTDRGGPGTVEVDR</sequence>
<proteinExistence type="predicted"/>
<evidence type="ECO:0000256" key="2">
    <source>
        <dbReference type="ARBA" id="ARBA00022840"/>
    </source>
</evidence>
<feature type="domain" description="ABC transporter" evidence="5">
    <location>
        <begin position="320"/>
        <end position="562"/>
    </location>
</feature>
<protein>
    <submittedName>
        <fullName evidence="6">ABC transporter ATP-binding protein</fullName>
    </submittedName>
</protein>
<feature type="transmembrane region" description="Helical" evidence="4">
    <location>
        <begin position="107"/>
        <end position="133"/>
    </location>
</feature>
<dbReference type="SUPFAM" id="SSF52540">
    <property type="entry name" value="P-loop containing nucleoside triphosphate hydrolases"/>
    <property type="match status" value="1"/>
</dbReference>